<proteinExistence type="predicted"/>
<evidence type="ECO:0000313" key="2">
    <source>
        <dbReference type="Proteomes" id="UP000306378"/>
    </source>
</evidence>
<dbReference type="EMBL" id="VBUT01000013">
    <property type="protein sequence ID" value="TLF73237.1"/>
    <property type="molecule type" value="Genomic_DNA"/>
</dbReference>
<sequence length="77" mass="8096">MRAPDEPEPQSWVQWADGSWAPVYADGWTGDPVRISEILGAAPSSGELVGPYIDVDPLSVTDIESTGSELGEGEGPP</sequence>
<reference evidence="1 2" key="1">
    <citation type="submission" date="2019-05" db="EMBL/GenBank/DDBJ databases">
        <title>Genomes sequences of two Nocardia cyriacigeorgica environmental isolates, type strains Nocardia asteroides ATCC 19247 and Nocardia cyriacigeorgica DSM 44484.</title>
        <authorList>
            <person name="Vautrin F."/>
            <person name="Bergeron E."/>
            <person name="Dubost A."/>
            <person name="Abrouk D."/>
            <person name="Rodriguez Nava V."/>
            <person name="Pujic P."/>
        </authorList>
    </citation>
    <scope>NUCLEOTIDE SEQUENCE [LARGE SCALE GENOMIC DNA]</scope>
    <source>
        <strain evidence="1 2">EML 446</strain>
    </source>
</reference>
<protein>
    <submittedName>
        <fullName evidence="1">Uncharacterized protein</fullName>
    </submittedName>
</protein>
<dbReference type="AlphaFoldDB" id="A0A5R8NFA9"/>
<evidence type="ECO:0000313" key="1">
    <source>
        <dbReference type="EMBL" id="TLF73237.1"/>
    </source>
</evidence>
<gene>
    <name evidence="1" type="ORF">FEK34_27250</name>
</gene>
<accession>A0A5R8NFA9</accession>
<organism evidence="1 2">
    <name type="scientific">Nocardia cyriacigeorgica</name>
    <dbReference type="NCBI Taxonomy" id="135487"/>
    <lineage>
        <taxon>Bacteria</taxon>
        <taxon>Bacillati</taxon>
        <taxon>Actinomycetota</taxon>
        <taxon>Actinomycetes</taxon>
        <taxon>Mycobacteriales</taxon>
        <taxon>Nocardiaceae</taxon>
        <taxon>Nocardia</taxon>
    </lineage>
</organism>
<name>A0A5R8NFA9_9NOCA</name>
<dbReference type="Proteomes" id="UP000306378">
    <property type="component" value="Unassembled WGS sequence"/>
</dbReference>
<dbReference type="RefSeq" id="WP_138452456.1">
    <property type="nucleotide sequence ID" value="NZ_VBUT01000013.1"/>
</dbReference>
<comment type="caution">
    <text evidence="1">The sequence shown here is derived from an EMBL/GenBank/DDBJ whole genome shotgun (WGS) entry which is preliminary data.</text>
</comment>